<dbReference type="WBParaSite" id="nRc.2.0.1.t34065-RA">
    <property type="protein sequence ID" value="nRc.2.0.1.t34065-RA"/>
    <property type="gene ID" value="nRc.2.0.1.g34065"/>
</dbReference>
<feature type="compositionally biased region" description="Polar residues" evidence="1">
    <location>
        <begin position="36"/>
        <end position="45"/>
    </location>
</feature>
<sequence length="86" mass="9226">VLRHHGGIPSSGAGQRSAPRFSSTISQKQQHQQQQNSLPAKSSTLGRRYVKQRSLGPPPSSSSHYLSISNVGVAGNAYCSPVLEER</sequence>
<organism evidence="2 3">
    <name type="scientific">Romanomermis culicivorax</name>
    <name type="common">Nematode worm</name>
    <dbReference type="NCBI Taxonomy" id="13658"/>
    <lineage>
        <taxon>Eukaryota</taxon>
        <taxon>Metazoa</taxon>
        <taxon>Ecdysozoa</taxon>
        <taxon>Nematoda</taxon>
        <taxon>Enoplea</taxon>
        <taxon>Dorylaimia</taxon>
        <taxon>Mermithida</taxon>
        <taxon>Mermithoidea</taxon>
        <taxon>Mermithidae</taxon>
        <taxon>Romanomermis</taxon>
    </lineage>
</organism>
<name>A0A915K5P9_ROMCU</name>
<feature type="region of interest" description="Disordered" evidence="1">
    <location>
        <begin position="1"/>
        <end position="67"/>
    </location>
</feature>
<evidence type="ECO:0000256" key="1">
    <source>
        <dbReference type="SAM" id="MobiDB-lite"/>
    </source>
</evidence>
<dbReference type="AlphaFoldDB" id="A0A915K5P9"/>
<reference evidence="3" key="1">
    <citation type="submission" date="2022-11" db="UniProtKB">
        <authorList>
            <consortium name="WormBaseParasite"/>
        </authorList>
    </citation>
    <scope>IDENTIFICATION</scope>
</reference>
<proteinExistence type="predicted"/>
<keyword evidence="2" id="KW-1185">Reference proteome</keyword>
<dbReference type="Proteomes" id="UP000887565">
    <property type="component" value="Unplaced"/>
</dbReference>
<evidence type="ECO:0000313" key="3">
    <source>
        <dbReference type="WBParaSite" id="nRc.2.0.1.t34065-RA"/>
    </source>
</evidence>
<evidence type="ECO:0000313" key="2">
    <source>
        <dbReference type="Proteomes" id="UP000887565"/>
    </source>
</evidence>
<accession>A0A915K5P9</accession>
<protein>
    <submittedName>
        <fullName evidence="3">Uncharacterized protein</fullName>
    </submittedName>
</protein>